<dbReference type="AlphaFoldDB" id="A0A3B0BXP8"/>
<dbReference type="PANTHER" id="PTHR36174:SF1">
    <property type="entry name" value="LIPID II:GLYCINE GLYCYLTRANSFERASE"/>
    <property type="match status" value="1"/>
</dbReference>
<evidence type="ECO:0000313" key="1">
    <source>
        <dbReference type="EMBL" id="RKN76939.1"/>
    </source>
</evidence>
<name>A0A3B0BXP8_9FLAO</name>
<dbReference type="OrthoDB" id="9785911at2"/>
<dbReference type="GO" id="GO:0016740">
    <property type="term" value="F:transferase activity"/>
    <property type="evidence" value="ECO:0007669"/>
    <property type="project" value="UniProtKB-KW"/>
</dbReference>
<dbReference type="Proteomes" id="UP000276603">
    <property type="component" value="Unassembled WGS sequence"/>
</dbReference>
<sequence length="343" mass="40712">MLELIRKEEKWSSIIEKCDFVDFYHTYSYHQLAKRHDEEPILVCYKDTDKIIAFPMLLRNIDFSTYKDATSVYGYPGPITKNIRSGYDYSPFQKELHQFFHSQKIISVFSRLNPYIPGQKNCLSSLGQMTSPGRVVYIDLTKTLDEQWMLYHKRLRTYINKSRAIYTVKTASTPSHLKTFVKLYHQNMRRVNAKKEYFFDKQYFMDLMNCSDFETELLLAIDNKTGDIAGGTIFTKKDAIVQYHLSGTSEKYMGLNPVKLLIDEIRIRSTRENFKYFNLGGGVGSKEDSLFYFKSGFSKFFRPFNIWKYMVNESIYEDLVQQHKKNEHCQESLHYFPQYRHNR</sequence>
<keyword evidence="1" id="KW-0808">Transferase</keyword>
<dbReference type="Gene3D" id="3.40.630.30">
    <property type="match status" value="1"/>
</dbReference>
<dbReference type="InterPro" id="IPR050644">
    <property type="entry name" value="PG_Glycine_Bridge_Synth"/>
</dbReference>
<organism evidence="1 2">
    <name type="scientific">Ulvibacterium marinum</name>
    <dbReference type="NCBI Taxonomy" id="2419782"/>
    <lineage>
        <taxon>Bacteria</taxon>
        <taxon>Pseudomonadati</taxon>
        <taxon>Bacteroidota</taxon>
        <taxon>Flavobacteriia</taxon>
        <taxon>Flavobacteriales</taxon>
        <taxon>Flavobacteriaceae</taxon>
        <taxon>Ulvibacterium</taxon>
    </lineage>
</organism>
<dbReference type="EMBL" id="RBCJ01000006">
    <property type="protein sequence ID" value="RKN76939.1"/>
    <property type="molecule type" value="Genomic_DNA"/>
</dbReference>
<gene>
    <name evidence="1" type="ORF">D7Z94_24490</name>
</gene>
<dbReference type="SUPFAM" id="SSF55729">
    <property type="entry name" value="Acyl-CoA N-acyltransferases (Nat)"/>
    <property type="match status" value="1"/>
</dbReference>
<proteinExistence type="predicted"/>
<accession>A0A3B0BXP8</accession>
<keyword evidence="2" id="KW-1185">Reference proteome</keyword>
<reference evidence="1 2" key="1">
    <citation type="submission" date="2018-10" db="EMBL/GenBank/DDBJ databases">
        <title>Ulvibacterium marinum gen. nov., sp. nov., a novel marine bacterium of the family Flavobacteriaceae, isolated from a culture of the green alga Ulva prolifera.</title>
        <authorList>
            <person name="Zhang Z."/>
        </authorList>
    </citation>
    <scope>NUCLEOTIDE SEQUENCE [LARGE SCALE GENOMIC DNA]</scope>
    <source>
        <strain evidence="1 2">CCMM003</strain>
    </source>
</reference>
<dbReference type="InterPro" id="IPR016181">
    <property type="entry name" value="Acyl_CoA_acyltransferase"/>
</dbReference>
<evidence type="ECO:0000313" key="2">
    <source>
        <dbReference type="Proteomes" id="UP000276603"/>
    </source>
</evidence>
<comment type="caution">
    <text evidence="1">The sequence shown here is derived from an EMBL/GenBank/DDBJ whole genome shotgun (WGS) entry which is preliminary data.</text>
</comment>
<dbReference type="PANTHER" id="PTHR36174">
    <property type="entry name" value="LIPID II:GLYCINE GLYCYLTRANSFERASE"/>
    <property type="match status" value="1"/>
</dbReference>
<protein>
    <submittedName>
        <fullName evidence="1">GNAT family N-acetyltransferase</fullName>
    </submittedName>
</protein>
<dbReference type="RefSeq" id="WP_120714285.1">
    <property type="nucleotide sequence ID" value="NZ_RBCJ01000006.1"/>
</dbReference>